<dbReference type="EMBL" id="VEPZ02001446">
    <property type="protein sequence ID" value="KAE8672386.1"/>
    <property type="molecule type" value="Genomic_DNA"/>
</dbReference>
<organism evidence="6 7">
    <name type="scientific">Hibiscus syriacus</name>
    <name type="common">Rose of Sharon</name>
    <dbReference type="NCBI Taxonomy" id="106335"/>
    <lineage>
        <taxon>Eukaryota</taxon>
        <taxon>Viridiplantae</taxon>
        <taxon>Streptophyta</taxon>
        <taxon>Embryophyta</taxon>
        <taxon>Tracheophyta</taxon>
        <taxon>Spermatophyta</taxon>
        <taxon>Magnoliopsida</taxon>
        <taxon>eudicotyledons</taxon>
        <taxon>Gunneridae</taxon>
        <taxon>Pentapetalae</taxon>
        <taxon>rosids</taxon>
        <taxon>malvids</taxon>
        <taxon>Malvales</taxon>
        <taxon>Malvaceae</taxon>
        <taxon>Malvoideae</taxon>
        <taxon>Hibiscus</taxon>
    </lineage>
</organism>
<evidence type="ECO:0000256" key="1">
    <source>
        <dbReference type="ARBA" id="ARBA00022729"/>
    </source>
</evidence>
<sequence>MALLISLLLFLAMTGHSNEVGDQMLQKTLDYACGVGADCSAILQKGGCFNPDTVKDHCNYAVNSYFQRTETSPASTETSPVSFGRTLPPWHVPDNPPGTEMNQAGETNDQLGKGYKRFRPSGGEAVTEERAWLRTWRVCVSSTAVWINILGLPIEYFDEGILVNIGKLVGTPLKVDYRTVWATRGRFARICVEIELNKPLLSKVRIGKYTFNTEYEGLHMICFKCGMVGHKEDQCSTRHSENMQQEGTQEIQTVAEGEEVQDQGNQKDNVTDPPNKTGQFRPWTLVQRKMKGTININKIQRNLLNDNQRGNRLEALREETINEDKSNEANWRRQQMSEEEKVQNKDTMEKDHNQGNQNTSNTGKRALRNKKMISTLNYDRQSNSGE</sequence>
<dbReference type="PANTHER" id="PTHR31286:SF99">
    <property type="entry name" value="DUF4283 DOMAIN-CONTAINING PROTEIN"/>
    <property type="match status" value="1"/>
</dbReference>
<dbReference type="PROSITE" id="PS50158">
    <property type="entry name" value="ZF_CCHC"/>
    <property type="match status" value="1"/>
</dbReference>
<keyword evidence="1 4" id="KW-0732">Signal</keyword>
<dbReference type="PANTHER" id="PTHR31286">
    <property type="entry name" value="GLYCINE-RICH CELL WALL STRUCTURAL PROTEIN 1.8-LIKE"/>
    <property type="match status" value="1"/>
</dbReference>
<dbReference type="InterPro" id="IPR040256">
    <property type="entry name" value="At4g02000-like"/>
</dbReference>
<evidence type="ECO:0000256" key="2">
    <source>
        <dbReference type="PROSITE-ProRule" id="PRU00047"/>
    </source>
</evidence>
<feature type="domain" description="CCHC-type" evidence="5">
    <location>
        <begin position="222"/>
        <end position="235"/>
    </location>
</feature>
<evidence type="ECO:0000313" key="6">
    <source>
        <dbReference type="EMBL" id="KAE8672386.1"/>
    </source>
</evidence>
<keyword evidence="7" id="KW-1185">Reference proteome</keyword>
<dbReference type="Pfam" id="PF07983">
    <property type="entry name" value="X8"/>
    <property type="match status" value="1"/>
</dbReference>
<feature type="signal peptide" evidence="4">
    <location>
        <begin position="1"/>
        <end position="17"/>
    </location>
</feature>
<feature type="chain" id="PRO_5025360537" evidence="4">
    <location>
        <begin position="18"/>
        <end position="386"/>
    </location>
</feature>
<dbReference type="SMART" id="SM00768">
    <property type="entry name" value="X8"/>
    <property type="match status" value="1"/>
</dbReference>
<dbReference type="GO" id="GO:0003676">
    <property type="term" value="F:nucleic acid binding"/>
    <property type="evidence" value="ECO:0007669"/>
    <property type="project" value="InterPro"/>
</dbReference>
<feature type="region of interest" description="Disordered" evidence="3">
    <location>
        <begin position="317"/>
        <end position="386"/>
    </location>
</feature>
<dbReference type="GO" id="GO:0008270">
    <property type="term" value="F:zinc ion binding"/>
    <property type="evidence" value="ECO:0007669"/>
    <property type="project" value="UniProtKB-KW"/>
</dbReference>
<evidence type="ECO:0000313" key="7">
    <source>
        <dbReference type="Proteomes" id="UP000436088"/>
    </source>
</evidence>
<reference evidence="6" key="1">
    <citation type="submission" date="2019-09" db="EMBL/GenBank/DDBJ databases">
        <title>Draft genome information of white flower Hibiscus syriacus.</title>
        <authorList>
            <person name="Kim Y.-M."/>
        </authorList>
    </citation>
    <scope>NUCLEOTIDE SEQUENCE [LARGE SCALE GENOMIC DNA]</scope>
    <source>
        <strain evidence="6">YM2019G1</strain>
    </source>
</reference>
<evidence type="ECO:0000256" key="4">
    <source>
        <dbReference type="SAM" id="SignalP"/>
    </source>
</evidence>
<feature type="compositionally biased region" description="Polar residues" evidence="3">
    <location>
        <begin position="262"/>
        <end position="278"/>
    </location>
</feature>
<feature type="compositionally biased region" description="Polar residues" evidence="3">
    <location>
        <begin position="354"/>
        <end position="363"/>
    </location>
</feature>
<keyword evidence="2" id="KW-0862">Zinc</keyword>
<keyword evidence="2" id="KW-0863">Zinc-finger</keyword>
<gene>
    <name evidence="6" type="ORF">F3Y22_tig00111842pilonHSYRG00065</name>
</gene>
<dbReference type="AlphaFoldDB" id="A0A6A2Y7A7"/>
<protein>
    <submittedName>
        <fullName evidence="6">PLASMODESMATA CALLOSE-BINDING PROTEIN 3</fullName>
    </submittedName>
</protein>
<dbReference type="InterPro" id="IPR001878">
    <property type="entry name" value="Znf_CCHC"/>
</dbReference>
<accession>A0A6A2Y7A7</accession>
<feature type="compositionally biased region" description="Polar residues" evidence="3">
    <location>
        <begin position="372"/>
        <end position="386"/>
    </location>
</feature>
<proteinExistence type="predicted"/>
<dbReference type="InterPro" id="IPR012946">
    <property type="entry name" value="X8"/>
</dbReference>
<keyword evidence="2" id="KW-0479">Metal-binding</keyword>
<feature type="compositionally biased region" description="Basic and acidic residues" evidence="3">
    <location>
        <begin position="317"/>
        <end position="353"/>
    </location>
</feature>
<evidence type="ECO:0000256" key="3">
    <source>
        <dbReference type="SAM" id="MobiDB-lite"/>
    </source>
</evidence>
<comment type="caution">
    <text evidence="6">The sequence shown here is derived from an EMBL/GenBank/DDBJ whole genome shotgun (WGS) entry which is preliminary data.</text>
</comment>
<feature type="region of interest" description="Disordered" evidence="3">
    <location>
        <begin position="258"/>
        <end position="280"/>
    </location>
</feature>
<evidence type="ECO:0000259" key="5">
    <source>
        <dbReference type="PROSITE" id="PS50158"/>
    </source>
</evidence>
<name>A0A6A2Y7A7_HIBSY</name>
<dbReference type="Proteomes" id="UP000436088">
    <property type="component" value="Unassembled WGS sequence"/>
</dbReference>